<feature type="transmembrane region" description="Helical" evidence="2">
    <location>
        <begin position="61"/>
        <end position="79"/>
    </location>
</feature>
<keyword evidence="2" id="KW-0472">Membrane</keyword>
<evidence type="ECO:0000256" key="1">
    <source>
        <dbReference type="SAM" id="Coils"/>
    </source>
</evidence>
<gene>
    <name evidence="3" type="ORF">Ae201684_006657</name>
</gene>
<keyword evidence="4" id="KW-1185">Reference proteome</keyword>
<feature type="coiled-coil region" evidence="1">
    <location>
        <begin position="87"/>
        <end position="121"/>
    </location>
</feature>
<dbReference type="Proteomes" id="UP000481153">
    <property type="component" value="Unassembled WGS sequence"/>
</dbReference>
<accession>A0A6G0XBI0</accession>
<name>A0A6G0XBI0_9STRA</name>
<keyword evidence="2" id="KW-1133">Transmembrane helix</keyword>
<organism evidence="3 4">
    <name type="scientific">Aphanomyces euteiches</name>
    <dbReference type="NCBI Taxonomy" id="100861"/>
    <lineage>
        <taxon>Eukaryota</taxon>
        <taxon>Sar</taxon>
        <taxon>Stramenopiles</taxon>
        <taxon>Oomycota</taxon>
        <taxon>Saprolegniomycetes</taxon>
        <taxon>Saprolegniales</taxon>
        <taxon>Verrucalvaceae</taxon>
        <taxon>Aphanomyces</taxon>
    </lineage>
</organism>
<protein>
    <submittedName>
        <fullName evidence="3">Uncharacterized protein</fullName>
    </submittedName>
</protein>
<keyword evidence="2" id="KW-0812">Transmembrane</keyword>
<sequence length="129" mass="15081">MQRAVRPLCRAVQKTTPNRILGRAKFSTEAPPAGVPPPPHGNGGPNHYHYYYGKHHGQRRMWFWTIGAGVLGYWLTFASSRQDCWRRRRVERAYDEVKETHKDIKNEVDRIQERLDQLRLAGPFPPRYG</sequence>
<evidence type="ECO:0000313" key="3">
    <source>
        <dbReference type="EMBL" id="KAF0737497.1"/>
    </source>
</evidence>
<keyword evidence="1" id="KW-0175">Coiled coil</keyword>
<proteinExistence type="predicted"/>
<dbReference type="EMBL" id="VJMJ01000084">
    <property type="protein sequence ID" value="KAF0737497.1"/>
    <property type="molecule type" value="Genomic_DNA"/>
</dbReference>
<reference evidence="3 4" key="1">
    <citation type="submission" date="2019-07" db="EMBL/GenBank/DDBJ databases">
        <title>Genomics analysis of Aphanomyces spp. identifies a new class of oomycete effector associated with host adaptation.</title>
        <authorList>
            <person name="Gaulin E."/>
        </authorList>
    </citation>
    <scope>NUCLEOTIDE SEQUENCE [LARGE SCALE GENOMIC DNA]</scope>
    <source>
        <strain evidence="3 4">ATCC 201684</strain>
    </source>
</reference>
<dbReference type="AlphaFoldDB" id="A0A6G0XBI0"/>
<evidence type="ECO:0000256" key="2">
    <source>
        <dbReference type="SAM" id="Phobius"/>
    </source>
</evidence>
<evidence type="ECO:0000313" key="4">
    <source>
        <dbReference type="Proteomes" id="UP000481153"/>
    </source>
</evidence>
<dbReference type="VEuPathDB" id="FungiDB:AeMF1_011423"/>
<comment type="caution">
    <text evidence="3">The sequence shown here is derived from an EMBL/GenBank/DDBJ whole genome shotgun (WGS) entry which is preliminary data.</text>
</comment>